<dbReference type="InterPro" id="IPR052295">
    <property type="entry name" value="Odorant-binding_protein"/>
</dbReference>
<dbReference type="AlphaFoldDB" id="A0A182PEZ2"/>
<proteinExistence type="inferred from homology"/>
<keyword evidence="7" id="KW-1015">Disulfide bond</keyword>
<keyword evidence="10" id="KW-1185">Reference proteome</keyword>
<keyword evidence="8" id="KW-0732">Signal</keyword>
<reference evidence="10" key="1">
    <citation type="submission" date="2013-03" db="EMBL/GenBank/DDBJ databases">
        <title>The Genome Sequence of Anopheles epiroticus epiroticus2.</title>
        <authorList>
            <consortium name="The Broad Institute Genomics Platform"/>
            <person name="Neafsey D.E."/>
            <person name="Howell P."/>
            <person name="Walker B."/>
            <person name="Young S.K."/>
            <person name="Zeng Q."/>
            <person name="Gargeya S."/>
            <person name="Fitzgerald M."/>
            <person name="Haas B."/>
            <person name="Abouelleil A."/>
            <person name="Allen A.W."/>
            <person name="Alvarado L."/>
            <person name="Arachchi H.M."/>
            <person name="Berlin A.M."/>
            <person name="Chapman S.B."/>
            <person name="Gainer-Dewar J."/>
            <person name="Goldberg J."/>
            <person name="Griggs A."/>
            <person name="Gujja S."/>
            <person name="Hansen M."/>
            <person name="Howarth C."/>
            <person name="Imamovic A."/>
            <person name="Ireland A."/>
            <person name="Larimer J."/>
            <person name="McCowan C."/>
            <person name="Murphy C."/>
            <person name="Pearson M."/>
            <person name="Poon T.W."/>
            <person name="Priest M."/>
            <person name="Roberts A."/>
            <person name="Saif S."/>
            <person name="Shea T."/>
            <person name="Sisk P."/>
            <person name="Sykes S."/>
            <person name="Wortman J."/>
            <person name="Nusbaum C."/>
            <person name="Birren B."/>
        </authorList>
    </citation>
    <scope>NUCLEOTIDE SEQUENCE [LARGE SCALE GENOMIC DNA]</scope>
    <source>
        <strain evidence="10">Epiroticus2</strain>
    </source>
</reference>
<organism evidence="9 10">
    <name type="scientific">Anopheles epiroticus</name>
    <dbReference type="NCBI Taxonomy" id="199890"/>
    <lineage>
        <taxon>Eukaryota</taxon>
        <taxon>Metazoa</taxon>
        <taxon>Ecdysozoa</taxon>
        <taxon>Arthropoda</taxon>
        <taxon>Hexapoda</taxon>
        <taxon>Insecta</taxon>
        <taxon>Pterygota</taxon>
        <taxon>Neoptera</taxon>
        <taxon>Endopterygota</taxon>
        <taxon>Diptera</taxon>
        <taxon>Nematocera</taxon>
        <taxon>Culicoidea</taxon>
        <taxon>Culicidae</taxon>
        <taxon>Anophelinae</taxon>
        <taxon>Anopheles</taxon>
    </lineage>
</organism>
<comment type="subcellular location">
    <subcellularLocation>
        <location evidence="1">Secreted</location>
    </subcellularLocation>
</comment>
<keyword evidence="4" id="KW-0964">Secreted</keyword>
<dbReference type="GO" id="GO:0005549">
    <property type="term" value="F:odorant binding"/>
    <property type="evidence" value="ECO:0007669"/>
    <property type="project" value="InterPro"/>
</dbReference>
<evidence type="ECO:0000256" key="7">
    <source>
        <dbReference type="ARBA" id="ARBA00023157"/>
    </source>
</evidence>
<evidence type="ECO:0000256" key="6">
    <source>
        <dbReference type="ARBA" id="ARBA00022725"/>
    </source>
</evidence>
<accession>A0A182PEZ2</accession>
<dbReference type="GO" id="GO:0005576">
    <property type="term" value="C:extracellular region"/>
    <property type="evidence" value="ECO:0007669"/>
    <property type="project" value="UniProtKB-SubCell"/>
</dbReference>
<comment type="similarity">
    <text evidence="2">Belongs to the PBP/GOBP family.</text>
</comment>
<evidence type="ECO:0000256" key="1">
    <source>
        <dbReference type="ARBA" id="ARBA00004613"/>
    </source>
</evidence>
<name>A0A182PEZ2_9DIPT</name>
<evidence type="ECO:0000256" key="5">
    <source>
        <dbReference type="ARBA" id="ARBA00022606"/>
    </source>
</evidence>
<dbReference type="PANTHER" id="PTHR21066">
    <property type="entry name" value="ODORANT-BINDING PROTEIN 59A-RELATED"/>
    <property type="match status" value="1"/>
</dbReference>
<keyword evidence="3" id="KW-0813">Transport</keyword>
<dbReference type="EnsemblMetazoa" id="AEPI005497-RA">
    <property type="protein sequence ID" value="AEPI005497-PA"/>
    <property type="gene ID" value="AEPI005497"/>
</dbReference>
<evidence type="ECO:0000256" key="4">
    <source>
        <dbReference type="ARBA" id="ARBA00022525"/>
    </source>
</evidence>
<evidence type="ECO:0000313" key="10">
    <source>
        <dbReference type="Proteomes" id="UP000075885"/>
    </source>
</evidence>
<reference evidence="9" key="2">
    <citation type="submission" date="2020-05" db="UniProtKB">
        <authorList>
            <consortium name="EnsemblMetazoa"/>
        </authorList>
    </citation>
    <scope>IDENTIFICATION</scope>
    <source>
        <strain evidence="9">Epiroticus2</strain>
    </source>
</reference>
<dbReference type="Proteomes" id="UP000075885">
    <property type="component" value="Unassembled WGS sequence"/>
</dbReference>
<keyword evidence="5" id="KW-0716">Sensory transduction</keyword>
<dbReference type="Gene3D" id="1.10.238.270">
    <property type="match status" value="1"/>
</dbReference>
<dbReference type="GO" id="GO:0007608">
    <property type="term" value="P:sensory perception of smell"/>
    <property type="evidence" value="ECO:0007669"/>
    <property type="project" value="UniProtKB-KW"/>
</dbReference>
<dbReference type="InterPro" id="IPR036728">
    <property type="entry name" value="PBP_GOBP_sf"/>
</dbReference>
<dbReference type="SUPFAM" id="SSF47565">
    <property type="entry name" value="Insect pheromone/odorant-binding proteins"/>
    <property type="match status" value="1"/>
</dbReference>
<feature type="chain" id="PRO_5008131218" evidence="8">
    <location>
        <begin position="21"/>
        <end position="169"/>
    </location>
</feature>
<dbReference type="PANTHER" id="PTHR21066:SF3">
    <property type="entry name" value="IP02236P"/>
    <property type="match status" value="1"/>
</dbReference>
<evidence type="ECO:0000256" key="3">
    <source>
        <dbReference type="ARBA" id="ARBA00022448"/>
    </source>
</evidence>
<feature type="signal peptide" evidence="8">
    <location>
        <begin position="1"/>
        <end position="20"/>
    </location>
</feature>
<evidence type="ECO:0000256" key="2">
    <source>
        <dbReference type="ARBA" id="ARBA00008098"/>
    </source>
</evidence>
<sequence>MQLAISIWFWISLHNSFIGGEHVMEMEQIPPIPRLQKLLMSCSEIFNQTDPRSCCSVPHLLPEGLVESCLHIPRSPIVLEGENCRAECVLNRTGILVDGQFQYETAIRQLTNFTGEDSALTERIQYAVGQCDQQFFKCPSQYYKATKACKQLARTLNECPHFLVHSDAF</sequence>
<keyword evidence="6" id="KW-0552">Olfaction</keyword>
<evidence type="ECO:0000313" key="9">
    <source>
        <dbReference type="EnsemblMetazoa" id="AEPI005497-PA"/>
    </source>
</evidence>
<dbReference type="VEuPathDB" id="VectorBase:AEPI005497"/>
<protein>
    <submittedName>
        <fullName evidence="9">Uncharacterized protein</fullName>
    </submittedName>
</protein>
<evidence type="ECO:0000256" key="8">
    <source>
        <dbReference type="SAM" id="SignalP"/>
    </source>
</evidence>